<accession>A0A9X0XE37</accession>
<comment type="caution">
    <text evidence="1">The sequence shown here is derived from an EMBL/GenBank/DDBJ whole genome shotgun (WGS) entry which is preliminary data.</text>
</comment>
<name>A0A9X0XE37_9BURK</name>
<protein>
    <submittedName>
        <fullName evidence="1">Uncharacterized protein</fullName>
    </submittedName>
</protein>
<reference evidence="1 2" key="1">
    <citation type="submission" date="2021-01" db="EMBL/GenBank/DDBJ databases">
        <title>Piscinibacter sp. Jin2 Genome sequencing and assembly.</title>
        <authorList>
            <person name="Kim I."/>
        </authorList>
    </citation>
    <scope>NUCLEOTIDE SEQUENCE [LARGE SCALE GENOMIC DNA]</scope>
    <source>
        <strain evidence="1 2">Jin2</strain>
    </source>
</reference>
<dbReference type="AlphaFoldDB" id="A0A9X0XE37"/>
<proteinExistence type="predicted"/>
<gene>
    <name evidence="1" type="ORF">JI742_09785</name>
</gene>
<sequence length="175" mass="19691">MSEQFTTFDKTTYEATKQAWSEDAEATLTFPHDVERLLDWALDHAEHKDGHEMAYGIFNADSSVAVGICEVVISRGGTTNTWVKHLRLWLNPKLDAGLFNNETACVSEAVKLFSASLVGVMRLKLEHQASCMKVYGRTRDQLKLLHHVAVTLQSVMTDHDVSVQGRFLVISDKKR</sequence>
<dbReference type="Proteomes" id="UP000643207">
    <property type="component" value="Unassembled WGS sequence"/>
</dbReference>
<evidence type="ECO:0000313" key="2">
    <source>
        <dbReference type="Proteomes" id="UP000643207"/>
    </source>
</evidence>
<evidence type="ECO:0000313" key="1">
    <source>
        <dbReference type="EMBL" id="MBL0720179.1"/>
    </source>
</evidence>
<organism evidence="1 2">
    <name type="scientific">Aquariibacter lacus</name>
    <dbReference type="NCBI Taxonomy" id="2801332"/>
    <lineage>
        <taxon>Bacteria</taxon>
        <taxon>Pseudomonadati</taxon>
        <taxon>Pseudomonadota</taxon>
        <taxon>Betaproteobacteria</taxon>
        <taxon>Burkholderiales</taxon>
        <taxon>Sphaerotilaceae</taxon>
        <taxon>Aquariibacter</taxon>
    </lineage>
</organism>
<keyword evidence="2" id="KW-1185">Reference proteome</keyword>
<dbReference type="RefSeq" id="WP_201826029.1">
    <property type="nucleotide sequence ID" value="NZ_JAERRA010000001.1"/>
</dbReference>
<dbReference type="EMBL" id="JAERRA010000001">
    <property type="protein sequence ID" value="MBL0720179.1"/>
    <property type="molecule type" value="Genomic_DNA"/>
</dbReference>